<dbReference type="AlphaFoldDB" id="A0A413SZK3"/>
<dbReference type="PANTHER" id="PTHR30417:SF1">
    <property type="entry name" value="N-ACETYLMURAMOYL-L-ALANINE AMIDASE AMID"/>
    <property type="match status" value="1"/>
</dbReference>
<dbReference type="GO" id="GO:0071555">
    <property type="term" value="P:cell wall organization"/>
    <property type="evidence" value="ECO:0007669"/>
    <property type="project" value="UniProtKB-KW"/>
</dbReference>
<dbReference type="SUPFAM" id="SSF55846">
    <property type="entry name" value="N-acetylmuramoyl-L-alanine amidase-like"/>
    <property type="match status" value="1"/>
</dbReference>
<keyword evidence="4" id="KW-0961">Cell wall biogenesis/degradation</keyword>
<feature type="domain" description="N-acetylmuramoyl-L-alanine amidase" evidence="5">
    <location>
        <begin position="1"/>
        <end position="127"/>
    </location>
</feature>
<name>A0A413SZK3_9BACT</name>
<dbReference type="SMART" id="SM00701">
    <property type="entry name" value="PGRP"/>
    <property type="match status" value="1"/>
</dbReference>
<dbReference type="FunFam" id="3.40.80.10:FF:000008">
    <property type="entry name" value="N-acetylmuramoyl-L-alanine amidase"/>
    <property type="match status" value="1"/>
</dbReference>
<dbReference type="CDD" id="cd06583">
    <property type="entry name" value="PGRP"/>
    <property type="match status" value="1"/>
</dbReference>
<dbReference type="EC" id="3.5.1.28" evidence="2"/>
<dbReference type="EMBL" id="QSFT01000016">
    <property type="protein sequence ID" value="RHA75419.1"/>
    <property type="molecule type" value="Genomic_DNA"/>
</dbReference>
<dbReference type="InterPro" id="IPR006619">
    <property type="entry name" value="PGRP_domain_met/bac"/>
</dbReference>
<evidence type="ECO:0000259" key="5">
    <source>
        <dbReference type="SMART" id="SM00644"/>
    </source>
</evidence>
<accession>A0A413SZK3</accession>
<dbReference type="GO" id="GO:0008270">
    <property type="term" value="F:zinc ion binding"/>
    <property type="evidence" value="ECO:0007669"/>
    <property type="project" value="InterPro"/>
</dbReference>
<dbReference type="GO" id="GO:0008745">
    <property type="term" value="F:N-acetylmuramoyl-L-alanine amidase activity"/>
    <property type="evidence" value="ECO:0007669"/>
    <property type="project" value="UniProtKB-EC"/>
</dbReference>
<dbReference type="InterPro" id="IPR018247">
    <property type="entry name" value="EF_Hand_1_Ca_BS"/>
</dbReference>
<dbReference type="GO" id="GO:0009253">
    <property type="term" value="P:peptidoglycan catabolic process"/>
    <property type="evidence" value="ECO:0007669"/>
    <property type="project" value="InterPro"/>
</dbReference>
<organism evidence="7 8">
    <name type="scientific">Phocaeicola coprophilus</name>
    <dbReference type="NCBI Taxonomy" id="387090"/>
    <lineage>
        <taxon>Bacteria</taxon>
        <taxon>Pseudomonadati</taxon>
        <taxon>Bacteroidota</taxon>
        <taxon>Bacteroidia</taxon>
        <taxon>Bacteroidales</taxon>
        <taxon>Bacteroidaceae</taxon>
        <taxon>Phocaeicola</taxon>
    </lineage>
</organism>
<dbReference type="Gene3D" id="3.40.80.10">
    <property type="entry name" value="Peptidoglycan recognition protein-like"/>
    <property type="match status" value="1"/>
</dbReference>
<evidence type="ECO:0000256" key="4">
    <source>
        <dbReference type="ARBA" id="ARBA00023316"/>
    </source>
</evidence>
<dbReference type="InterPro" id="IPR002502">
    <property type="entry name" value="Amidase_domain"/>
</dbReference>
<dbReference type="InterPro" id="IPR051206">
    <property type="entry name" value="NAMLAA_amidase_2"/>
</dbReference>
<comment type="catalytic activity">
    <reaction evidence="1">
        <text>Hydrolyzes the link between N-acetylmuramoyl residues and L-amino acid residues in certain cell-wall glycopeptides.</text>
        <dbReference type="EC" id="3.5.1.28"/>
    </reaction>
</comment>
<dbReference type="SMART" id="SM00644">
    <property type="entry name" value="Ami_2"/>
    <property type="match status" value="1"/>
</dbReference>
<evidence type="ECO:0000313" key="8">
    <source>
        <dbReference type="Proteomes" id="UP000283855"/>
    </source>
</evidence>
<comment type="caution">
    <text evidence="7">The sequence shown here is derived from an EMBL/GenBank/DDBJ whole genome shotgun (WGS) entry which is preliminary data.</text>
</comment>
<sequence length="159" mass="17916">MRKIDLIVIHCTATREDKSLSPAELDRMHRQRGFNGCGYHYYVRRDGEICSMRPVGQAGAHAKGHNANSIGIAYEGGLDAGGNPADTRTEEQKRSIRVLVRVLCEDYRIRKVVGHRDLSPDRDGDGVVEPEEWIKLCPCYDVESDLAEQKCRGRCRLFG</sequence>
<dbReference type="RefSeq" id="WP_054856312.1">
    <property type="nucleotide sequence ID" value="NZ_CABJGD010000016.1"/>
</dbReference>
<evidence type="ECO:0000313" key="7">
    <source>
        <dbReference type="EMBL" id="RHA75419.1"/>
    </source>
</evidence>
<evidence type="ECO:0000256" key="3">
    <source>
        <dbReference type="ARBA" id="ARBA00022801"/>
    </source>
</evidence>
<evidence type="ECO:0000256" key="2">
    <source>
        <dbReference type="ARBA" id="ARBA00011901"/>
    </source>
</evidence>
<gene>
    <name evidence="7" type="ORF">DW921_08695</name>
</gene>
<dbReference type="PANTHER" id="PTHR30417">
    <property type="entry name" value="N-ACETYLMURAMOYL-L-ALANINE AMIDASE AMID"/>
    <property type="match status" value="1"/>
</dbReference>
<dbReference type="Proteomes" id="UP000283855">
    <property type="component" value="Unassembled WGS sequence"/>
</dbReference>
<evidence type="ECO:0000256" key="1">
    <source>
        <dbReference type="ARBA" id="ARBA00001561"/>
    </source>
</evidence>
<feature type="domain" description="Peptidoglycan recognition protein family" evidence="6">
    <location>
        <begin position="1"/>
        <end position="119"/>
    </location>
</feature>
<dbReference type="InterPro" id="IPR036505">
    <property type="entry name" value="Amidase/PGRP_sf"/>
</dbReference>
<reference evidence="7 8" key="1">
    <citation type="submission" date="2018-08" db="EMBL/GenBank/DDBJ databases">
        <title>A genome reference for cultivated species of the human gut microbiota.</title>
        <authorList>
            <person name="Zou Y."/>
            <person name="Xue W."/>
            <person name="Luo G."/>
        </authorList>
    </citation>
    <scope>NUCLEOTIDE SEQUENCE [LARGE SCALE GENOMIC DNA]</scope>
    <source>
        <strain evidence="7 8">AM42-38</strain>
    </source>
</reference>
<dbReference type="Pfam" id="PF01510">
    <property type="entry name" value="Amidase_2"/>
    <property type="match status" value="1"/>
</dbReference>
<dbReference type="GeneID" id="78404772"/>
<evidence type="ECO:0000259" key="6">
    <source>
        <dbReference type="SMART" id="SM00701"/>
    </source>
</evidence>
<protein>
    <recommendedName>
        <fullName evidence="2">N-acetylmuramoyl-L-alanine amidase</fullName>
        <ecNumber evidence="2">3.5.1.28</ecNumber>
    </recommendedName>
</protein>
<dbReference type="GO" id="GO:0009254">
    <property type="term" value="P:peptidoglycan turnover"/>
    <property type="evidence" value="ECO:0007669"/>
    <property type="project" value="TreeGrafter"/>
</dbReference>
<proteinExistence type="predicted"/>
<keyword evidence="3" id="KW-0378">Hydrolase</keyword>
<dbReference type="PROSITE" id="PS00018">
    <property type="entry name" value="EF_HAND_1"/>
    <property type="match status" value="1"/>
</dbReference>